<dbReference type="InterPro" id="IPR051218">
    <property type="entry name" value="Sec_MonoDiacylglyc_Lipase"/>
</dbReference>
<dbReference type="RefSeq" id="XP_047781476.1">
    <property type="nucleotide sequence ID" value="XM_047925590.1"/>
</dbReference>
<dbReference type="PANTHER" id="PTHR45856">
    <property type="entry name" value="ALPHA/BETA-HYDROLASES SUPERFAMILY PROTEIN"/>
    <property type="match status" value="1"/>
</dbReference>
<gene>
    <name evidence="7" type="ORF">C8Q71DRAFT_795098</name>
</gene>
<evidence type="ECO:0000313" key="8">
    <source>
        <dbReference type="Proteomes" id="UP000814176"/>
    </source>
</evidence>
<keyword evidence="1" id="KW-1015">Disulfide bond</keyword>
<protein>
    <submittedName>
        <fullName evidence="7">Alpha/beta-hydrolase</fullName>
    </submittedName>
</protein>
<accession>A0ABQ8KPJ3</accession>
<reference evidence="7 8" key="1">
    <citation type="journal article" date="2021" name="Environ. Microbiol.">
        <title>Gene family expansions and transcriptome signatures uncover fungal adaptations to wood decay.</title>
        <authorList>
            <person name="Hage H."/>
            <person name="Miyauchi S."/>
            <person name="Viragh M."/>
            <person name="Drula E."/>
            <person name="Min B."/>
            <person name="Chaduli D."/>
            <person name="Navarro D."/>
            <person name="Favel A."/>
            <person name="Norest M."/>
            <person name="Lesage-Meessen L."/>
            <person name="Balint B."/>
            <person name="Merenyi Z."/>
            <person name="de Eugenio L."/>
            <person name="Morin E."/>
            <person name="Martinez A.T."/>
            <person name="Baldrian P."/>
            <person name="Stursova M."/>
            <person name="Martinez M.J."/>
            <person name="Novotny C."/>
            <person name="Magnuson J.K."/>
            <person name="Spatafora J.W."/>
            <person name="Maurice S."/>
            <person name="Pangilinan J."/>
            <person name="Andreopoulos W."/>
            <person name="LaButti K."/>
            <person name="Hundley H."/>
            <person name="Na H."/>
            <person name="Kuo A."/>
            <person name="Barry K."/>
            <person name="Lipzen A."/>
            <person name="Henrissat B."/>
            <person name="Riley R."/>
            <person name="Ahrendt S."/>
            <person name="Nagy L.G."/>
            <person name="Grigoriev I.V."/>
            <person name="Martin F."/>
            <person name="Rosso M.N."/>
        </authorList>
    </citation>
    <scope>NUCLEOTIDE SEQUENCE [LARGE SCALE GENOMIC DNA]</scope>
    <source>
        <strain evidence="7 8">CIRM-BRFM 1785</strain>
    </source>
</reference>
<comment type="caution">
    <text evidence="7">The sequence shown here is derived from an EMBL/GenBank/DDBJ whole genome shotgun (WGS) entry which is preliminary data.</text>
</comment>
<evidence type="ECO:0000256" key="5">
    <source>
        <dbReference type="SAM" id="SignalP"/>
    </source>
</evidence>
<proteinExistence type="inferred from homology"/>
<dbReference type="PANTHER" id="PTHR45856:SF25">
    <property type="entry name" value="FUNGAL LIPASE-LIKE DOMAIN-CONTAINING PROTEIN"/>
    <property type="match status" value="1"/>
</dbReference>
<organism evidence="7 8">
    <name type="scientific">Rhodofomes roseus</name>
    <dbReference type="NCBI Taxonomy" id="34475"/>
    <lineage>
        <taxon>Eukaryota</taxon>
        <taxon>Fungi</taxon>
        <taxon>Dikarya</taxon>
        <taxon>Basidiomycota</taxon>
        <taxon>Agaricomycotina</taxon>
        <taxon>Agaricomycetes</taxon>
        <taxon>Polyporales</taxon>
        <taxon>Rhodofomes</taxon>
    </lineage>
</organism>
<comment type="catalytic activity">
    <reaction evidence="3">
        <text>a diacylglycerol + H2O = a monoacylglycerol + a fatty acid + H(+)</text>
        <dbReference type="Rhea" id="RHEA:32731"/>
        <dbReference type="ChEBI" id="CHEBI:15377"/>
        <dbReference type="ChEBI" id="CHEBI:15378"/>
        <dbReference type="ChEBI" id="CHEBI:17408"/>
        <dbReference type="ChEBI" id="CHEBI:18035"/>
        <dbReference type="ChEBI" id="CHEBI:28868"/>
    </reaction>
</comment>
<dbReference type="Proteomes" id="UP000814176">
    <property type="component" value="Unassembled WGS sequence"/>
</dbReference>
<keyword evidence="5" id="KW-0732">Signal</keyword>
<evidence type="ECO:0000256" key="1">
    <source>
        <dbReference type="ARBA" id="ARBA00023157"/>
    </source>
</evidence>
<comment type="similarity">
    <text evidence="2">Belongs to the AB hydrolase superfamily. Lipase family. Class 3 subfamily.</text>
</comment>
<feature type="domain" description="Fungal lipase-type" evidence="6">
    <location>
        <begin position="153"/>
        <end position="233"/>
    </location>
</feature>
<dbReference type="InterPro" id="IPR002921">
    <property type="entry name" value="Fungal_lipase-type"/>
</dbReference>
<evidence type="ECO:0000256" key="3">
    <source>
        <dbReference type="ARBA" id="ARBA00047591"/>
    </source>
</evidence>
<dbReference type="EMBL" id="JADCUA010000005">
    <property type="protein sequence ID" value="KAH9839826.1"/>
    <property type="molecule type" value="Genomic_DNA"/>
</dbReference>
<dbReference type="Gene3D" id="3.40.50.1820">
    <property type="entry name" value="alpha/beta hydrolase"/>
    <property type="match status" value="1"/>
</dbReference>
<evidence type="ECO:0000259" key="6">
    <source>
        <dbReference type="Pfam" id="PF01764"/>
    </source>
</evidence>
<dbReference type="CDD" id="cd00519">
    <property type="entry name" value="Lipase_3"/>
    <property type="match status" value="1"/>
</dbReference>
<sequence>MLFFSLLCLCILPALATSRAAPASWPDVEDSYYVQRLGEGDVSAYKPYTYYASAAYCPPAQINKWNCGANCRAIGHFEPTGTGGDGKNSLYWFVGYDSKLNMIILSRQGSFNPGGINEWFVMCCNDNMIISKSVASDHPHDLGVHTGFADYQEKTANEYPTQRVMVVGHSMGAAVALIDALYLKEAIPNLNVLYTGYGLPRVGNNMFAQWVQSKVSIKHINNKKDPVPITPPISGSYYYAHPEGEIHIGRRGTWYACWGQDNPDKRCSRGAVISTPTARLA</sequence>
<feature type="signal peptide" evidence="5">
    <location>
        <begin position="1"/>
        <end position="16"/>
    </location>
</feature>
<dbReference type="InterPro" id="IPR029058">
    <property type="entry name" value="AB_hydrolase_fold"/>
</dbReference>
<keyword evidence="8" id="KW-1185">Reference proteome</keyword>
<evidence type="ECO:0000256" key="4">
    <source>
        <dbReference type="ARBA" id="ARBA00048461"/>
    </source>
</evidence>
<evidence type="ECO:0000256" key="2">
    <source>
        <dbReference type="ARBA" id="ARBA00043996"/>
    </source>
</evidence>
<name>A0ABQ8KPJ3_9APHY</name>
<evidence type="ECO:0000313" key="7">
    <source>
        <dbReference type="EMBL" id="KAH9839826.1"/>
    </source>
</evidence>
<comment type="catalytic activity">
    <reaction evidence="4">
        <text>a monoacylglycerol + H2O = glycerol + a fatty acid + H(+)</text>
        <dbReference type="Rhea" id="RHEA:15245"/>
        <dbReference type="ChEBI" id="CHEBI:15377"/>
        <dbReference type="ChEBI" id="CHEBI:15378"/>
        <dbReference type="ChEBI" id="CHEBI:17408"/>
        <dbReference type="ChEBI" id="CHEBI:17754"/>
        <dbReference type="ChEBI" id="CHEBI:28868"/>
    </reaction>
</comment>
<dbReference type="GeneID" id="72006322"/>
<dbReference type="Pfam" id="PF01764">
    <property type="entry name" value="Lipase_3"/>
    <property type="match status" value="1"/>
</dbReference>
<dbReference type="SUPFAM" id="SSF53474">
    <property type="entry name" value="alpha/beta-Hydrolases"/>
    <property type="match status" value="1"/>
</dbReference>
<feature type="chain" id="PRO_5045166905" evidence="5">
    <location>
        <begin position="17"/>
        <end position="281"/>
    </location>
</feature>